<gene>
    <name evidence="2" type="ORF">SAY89_10800</name>
</gene>
<protein>
    <submittedName>
        <fullName evidence="2">Uncharacterized protein</fullName>
    </submittedName>
</protein>
<evidence type="ECO:0000256" key="1">
    <source>
        <dbReference type="SAM" id="Phobius"/>
    </source>
</evidence>
<reference evidence="2" key="1">
    <citation type="submission" date="2023-11" db="EMBL/GenBank/DDBJ databases">
        <title>Genome sequence of Cyanobacterium aponinum BCRC AL20115.</title>
        <authorList>
            <person name="Chang H.-Y."/>
            <person name="Lin K.-M."/>
            <person name="Hsueh H.-T."/>
            <person name="Chu H.-A."/>
            <person name="Kuo C.-H."/>
        </authorList>
    </citation>
    <scope>NUCLEOTIDE SEQUENCE</scope>
    <source>
        <strain evidence="2">AL20115</strain>
    </source>
</reference>
<name>A0AAF1C4N7_9CHRO</name>
<dbReference type="AlphaFoldDB" id="A0AAF1C4N7"/>
<keyword evidence="1" id="KW-0812">Transmembrane</keyword>
<keyword evidence="1" id="KW-1133">Transmembrane helix</keyword>
<feature type="transmembrane region" description="Helical" evidence="1">
    <location>
        <begin position="38"/>
        <end position="57"/>
    </location>
</feature>
<proteinExistence type="predicted"/>
<dbReference type="EMBL" id="CP138348">
    <property type="protein sequence ID" value="WPF87295.1"/>
    <property type="molecule type" value="Genomic_DNA"/>
</dbReference>
<evidence type="ECO:0000313" key="2">
    <source>
        <dbReference type="EMBL" id="WPF87295.1"/>
    </source>
</evidence>
<dbReference type="RefSeq" id="WP_320000921.1">
    <property type="nucleotide sequence ID" value="NZ_CP138348.1"/>
</dbReference>
<feature type="transmembrane region" description="Helical" evidence="1">
    <location>
        <begin position="7"/>
        <end position="26"/>
    </location>
</feature>
<organism evidence="2">
    <name type="scientific">Cyanobacterium aponinum AL20115</name>
    <dbReference type="NCBI Taxonomy" id="3090662"/>
    <lineage>
        <taxon>Bacteria</taxon>
        <taxon>Bacillati</taxon>
        <taxon>Cyanobacteriota</taxon>
        <taxon>Cyanophyceae</taxon>
        <taxon>Oscillatoriophycideae</taxon>
        <taxon>Chroococcales</taxon>
        <taxon>Geminocystaceae</taxon>
        <taxon>Cyanobacterium</taxon>
    </lineage>
</organism>
<keyword evidence="1" id="KW-0472">Membrane</keyword>
<sequence length="68" mass="8048">MLVNQFFFLSKVILLSTFISFIIKYGLDNWILEINETFLAIFIISFPVITLVIILLVKHQRELSKWES</sequence>
<accession>A0AAF1C4N7</accession>